<protein>
    <submittedName>
        <fullName evidence="1">Uncharacterized protein</fullName>
    </submittedName>
</protein>
<organism evidence="1 2">
    <name type="scientific">Thermococcus pacificus</name>
    <dbReference type="NCBI Taxonomy" id="71998"/>
    <lineage>
        <taxon>Archaea</taxon>
        <taxon>Methanobacteriati</taxon>
        <taxon>Methanobacteriota</taxon>
        <taxon>Thermococci</taxon>
        <taxon>Thermococcales</taxon>
        <taxon>Thermococcaceae</taxon>
        <taxon>Thermococcus</taxon>
    </lineage>
</organism>
<proteinExistence type="predicted"/>
<dbReference type="KEGG" id="tpaf:A3L08_06540"/>
<dbReference type="OrthoDB" id="91075at2157"/>
<name>A0A218P888_9EURY</name>
<dbReference type="AlphaFoldDB" id="A0A218P888"/>
<evidence type="ECO:0000313" key="2">
    <source>
        <dbReference type="Proteomes" id="UP000197418"/>
    </source>
</evidence>
<dbReference type="EMBL" id="CP015102">
    <property type="protein sequence ID" value="ASJ07005.1"/>
    <property type="molecule type" value="Genomic_DNA"/>
</dbReference>
<gene>
    <name evidence="1" type="ORF">A3L08_06540</name>
</gene>
<reference evidence="1 2" key="1">
    <citation type="submission" date="2016-04" db="EMBL/GenBank/DDBJ databases">
        <title>Complete genome sequence of Thermococcus pacificus type strain P4.</title>
        <authorList>
            <person name="Oger P.M."/>
        </authorList>
    </citation>
    <scope>NUCLEOTIDE SEQUENCE [LARGE SCALE GENOMIC DNA]</scope>
    <source>
        <strain evidence="1 2">P-4</strain>
    </source>
</reference>
<dbReference type="Proteomes" id="UP000197418">
    <property type="component" value="Chromosome"/>
</dbReference>
<accession>A0A218P888</accession>
<evidence type="ECO:0000313" key="1">
    <source>
        <dbReference type="EMBL" id="ASJ07005.1"/>
    </source>
</evidence>
<keyword evidence="2" id="KW-1185">Reference proteome</keyword>
<sequence length="84" mass="9570">MRAYLLRRGRSLGFQNEVSRVLDHFESSALVEEVICEISPETASLLEKGVFDIVAFPREDREVVKKHLETIKKGEITVGWVPDV</sequence>